<dbReference type="EMBL" id="QEKW01000014">
    <property type="protein sequence ID" value="PVZ05842.1"/>
    <property type="molecule type" value="Genomic_DNA"/>
</dbReference>
<dbReference type="RefSeq" id="WP_133252013.1">
    <property type="nucleotide sequence ID" value="NZ_QEKW01000014.1"/>
</dbReference>
<dbReference type="Proteomes" id="UP000245639">
    <property type="component" value="Unassembled WGS sequence"/>
</dbReference>
<reference evidence="2 3" key="1">
    <citation type="submission" date="2018-04" db="EMBL/GenBank/DDBJ databases">
        <title>Genomic Encyclopedia of Type Strains, Phase IV (KMG-IV): sequencing the most valuable type-strain genomes for metagenomic binning, comparative biology and taxonomic classification.</title>
        <authorList>
            <person name="Goeker M."/>
        </authorList>
    </citation>
    <scope>NUCLEOTIDE SEQUENCE [LARGE SCALE GENOMIC DNA]</scope>
    <source>
        <strain evidence="2 3">DSM 45771</strain>
    </source>
</reference>
<evidence type="ECO:0000313" key="3">
    <source>
        <dbReference type="Proteomes" id="UP000245639"/>
    </source>
</evidence>
<comment type="caution">
    <text evidence="2">The sequence shown here is derived from an EMBL/GenBank/DDBJ whole genome shotgun (WGS) entry which is preliminary data.</text>
</comment>
<evidence type="ECO:0000313" key="2">
    <source>
        <dbReference type="EMBL" id="PVZ05842.1"/>
    </source>
</evidence>
<gene>
    <name evidence="2" type="ORF">C8D89_11498</name>
</gene>
<organism evidence="2 3">
    <name type="scientific">Actinomycetospora cinnamomea</name>
    <dbReference type="NCBI Taxonomy" id="663609"/>
    <lineage>
        <taxon>Bacteria</taxon>
        <taxon>Bacillati</taxon>
        <taxon>Actinomycetota</taxon>
        <taxon>Actinomycetes</taxon>
        <taxon>Pseudonocardiales</taxon>
        <taxon>Pseudonocardiaceae</taxon>
        <taxon>Actinomycetospora</taxon>
    </lineage>
</organism>
<name>A0A2U1F104_9PSEU</name>
<keyword evidence="3" id="KW-1185">Reference proteome</keyword>
<dbReference type="AlphaFoldDB" id="A0A2U1F104"/>
<protein>
    <submittedName>
        <fullName evidence="2">Uncharacterized protein</fullName>
    </submittedName>
</protein>
<accession>A0A2U1F104</accession>
<sequence length="169" mass="18106">MRDDEAPHVAPAAVPTPRMPQDAVPGVPGTYRQWVTALGQVSGLLLALRDAEAHGAVLPWPLARGAALRAWAAATRPVLARGAKPGSPEDHRVVEETARVLGTRLCRRRARGAGELLTAVLEREARGHDREPEWLVAQIARVHGVLTATDPVSSWVVWHALDDADPAGT</sequence>
<dbReference type="OrthoDB" id="9910345at2"/>
<feature type="region of interest" description="Disordered" evidence="1">
    <location>
        <begin position="1"/>
        <end position="21"/>
    </location>
</feature>
<proteinExistence type="predicted"/>
<evidence type="ECO:0000256" key="1">
    <source>
        <dbReference type="SAM" id="MobiDB-lite"/>
    </source>
</evidence>